<evidence type="ECO:0000313" key="3">
    <source>
        <dbReference type="EMBL" id="MFC7140323.1"/>
    </source>
</evidence>
<dbReference type="SUPFAM" id="SSF53756">
    <property type="entry name" value="UDP-Glycosyltransferase/glycogen phosphorylase"/>
    <property type="match status" value="1"/>
</dbReference>
<keyword evidence="4" id="KW-1185">Reference proteome</keyword>
<sequence length="361" mass="39409">MTHVCHLITALGLGGAEQTVYNLVQNDENTCFTVCCLEAGGELISPLSDTDADVFVCGERFRFDPIAILDLCRYLSDKEVDVLHTHLPYAQVVGRFVASIAGIDVVVSTQHSIQSHYHPVTRWLEQQTSGFDTATVAVSEGVKQSFVRNRGSTHDRNWSIVHNGIDVSGFNSSVADSNPKIEDIDEKTVFLNVGRCVPAKNQRSILTAMNRILESIDDAHLVIAGSGPLHDELRNEAATLGIQDRVTLPGKVTPVEPFYASADVFVLPSLVEGLPITLLEAMAAELPVIATDIPGISEVVKDGTTGYLFSSSRSTELADAMIKIVENDPEAMGSRGFQHVKDHFDIINTVEGYRKIYRELS</sequence>
<gene>
    <name evidence="3" type="ORF">ACFQMA_10855</name>
</gene>
<dbReference type="GO" id="GO:0016757">
    <property type="term" value="F:glycosyltransferase activity"/>
    <property type="evidence" value="ECO:0007669"/>
    <property type="project" value="UniProtKB-KW"/>
</dbReference>
<dbReference type="Pfam" id="PF13439">
    <property type="entry name" value="Glyco_transf_4"/>
    <property type="match status" value="1"/>
</dbReference>
<organism evidence="3 4">
    <name type="scientific">Halosimplex aquaticum</name>
    <dbReference type="NCBI Taxonomy" id="3026162"/>
    <lineage>
        <taxon>Archaea</taxon>
        <taxon>Methanobacteriati</taxon>
        <taxon>Methanobacteriota</taxon>
        <taxon>Stenosarchaea group</taxon>
        <taxon>Halobacteria</taxon>
        <taxon>Halobacteriales</taxon>
        <taxon>Haloarculaceae</taxon>
        <taxon>Halosimplex</taxon>
    </lineage>
</organism>
<dbReference type="InterPro" id="IPR001296">
    <property type="entry name" value="Glyco_trans_1"/>
</dbReference>
<keyword evidence="3" id="KW-0328">Glycosyltransferase</keyword>
<evidence type="ECO:0000259" key="1">
    <source>
        <dbReference type="Pfam" id="PF00534"/>
    </source>
</evidence>
<comment type="caution">
    <text evidence="3">The sequence shown here is derived from an EMBL/GenBank/DDBJ whole genome shotgun (WGS) entry which is preliminary data.</text>
</comment>
<proteinExistence type="predicted"/>
<reference evidence="3 4" key="1">
    <citation type="journal article" date="2019" name="Int. J. Syst. Evol. Microbiol.">
        <title>The Global Catalogue of Microorganisms (GCM) 10K type strain sequencing project: providing services to taxonomists for standard genome sequencing and annotation.</title>
        <authorList>
            <consortium name="The Broad Institute Genomics Platform"/>
            <consortium name="The Broad Institute Genome Sequencing Center for Infectious Disease"/>
            <person name="Wu L."/>
            <person name="Ma J."/>
        </authorList>
    </citation>
    <scope>NUCLEOTIDE SEQUENCE [LARGE SCALE GENOMIC DNA]</scope>
    <source>
        <strain evidence="3 4">XZYJT29</strain>
    </source>
</reference>
<keyword evidence="3" id="KW-0808">Transferase</keyword>
<name>A0ABD5Y387_9EURY</name>
<dbReference type="RefSeq" id="WP_274325881.1">
    <property type="nucleotide sequence ID" value="NZ_CP118158.1"/>
</dbReference>
<evidence type="ECO:0000313" key="4">
    <source>
        <dbReference type="Proteomes" id="UP001596432"/>
    </source>
</evidence>
<dbReference type="GeneID" id="78820611"/>
<dbReference type="Proteomes" id="UP001596432">
    <property type="component" value="Unassembled WGS sequence"/>
</dbReference>
<evidence type="ECO:0000259" key="2">
    <source>
        <dbReference type="Pfam" id="PF13439"/>
    </source>
</evidence>
<dbReference type="EMBL" id="JBHTAS010000001">
    <property type="protein sequence ID" value="MFC7140323.1"/>
    <property type="molecule type" value="Genomic_DNA"/>
</dbReference>
<dbReference type="PANTHER" id="PTHR12526">
    <property type="entry name" value="GLYCOSYLTRANSFERASE"/>
    <property type="match status" value="1"/>
</dbReference>
<feature type="domain" description="Glycosyl transferase family 1" evidence="1">
    <location>
        <begin position="180"/>
        <end position="330"/>
    </location>
</feature>
<dbReference type="InterPro" id="IPR028098">
    <property type="entry name" value="Glyco_trans_4-like_N"/>
</dbReference>
<dbReference type="Pfam" id="PF00534">
    <property type="entry name" value="Glycos_transf_1"/>
    <property type="match status" value="1"/>
</dbReference>
<accession>A0ABD5Y387</accession>
<dbReference type="Gene3D" id="3.40.50.2000">
    <property type="entry name" value="Glycogen Phosphorylase B"/>
    <property type="match status" value="2"/>
</dbReference>
<dbReference type="EC" id="2.4.-.-" evidence="3"/>
<feature type="domain" description="Glycosyltransferase subfamily 4-like N-terminal" evidence="2">
    <location>
        <begin position="14"/>
        <end position="167"/>
    </location>
</feature>
<protein>
    <submittedName>
        <fullName evidence="3">Glycosyltransferase</fullName>
        <ecNumber evidence="3">2.4.-.-</ecNumber>
    </submittedName>
</protein>
<dbReference type="AlphaFoldDB" id="A0ABD5Y387"/>